<reference evidence="2 3" key="1">
    <citation type="submission" date="2022-07" db="EMBL/GenBank/DDBJ databases">
        <title>Methylomonas rivi sp. nov., Methylomonas rosea sp. nov., Methylomonas aureus sp. nov. and Methylomonas subterranea sp. nov., four novel methanotrophs isolated from a freshwater creek and the deep terrestrial subsurface.</title>
        <authorList>
            <person name="Abin C."/>
            <person name="Sankaranarayanan K."/>
            <person name="Garner C."/>
            <person name="Sindelar R."/>
            <person name="Kotary K."/>
            <person name="Garner R."/>
            <person name="Barclay S."/>
            <person name="Lawson P."/>
            <person name="Krumholz L."/>
        </authorList>
    </citation>
    <scope>NUCLEOTIDE SEQUENCE [LARGE SCALE GENOMIC DNA]</scope>
    <source>
        <strain evidence="2 3">WSC-6</strain>
    </source>
</reference>
<dbReference type="RefSeq" id="WP_256613928.1">
    <property type="nucleotide sequence ID" value="NZ_JANIBK010000011.1"/>
</dbReference>
<protein>
    <submittedName>
        <fullName evidence="2">Uncharacterized protein</fullName>
    </submittedName>
</protein>
<sequence length="102" mass="11680">MKRFVRILVLSALLPFYSICGAEQANDPAMAGGMDPAKLEAHLKDRQAHELAMHDLSDKILAETDPQKLQTLKDQQLELMKTEHLKMMSKHKSMDHKKMRQP</sequence>
<proteinExistence type="predicted"/>
<accession>A0ABT1U199</accession>
<dbReference type="Proteomes" id="UP001524586">
    <property type="component" value="Unassembled WGS sequence"/>
</dbReference>
<organism evidence="2 3">
    <name type="scientific">Methylomonas rivi</name>
    <dbReference type="NCBI Taxonomy" id="2952226"/>
    <lineage>
        <taxon>Bacteria</taxon>
        <taxon>Pseudomonadati</taxon>
        <taxon>Pseudomonadota</taxon>
        <taxon>Gammaproteobacteria</taxon>
        <taxon>Methylococcales</taxon>
        <taxon>Methylococcaceae</taxon>
        <taxon>Methylomonas</taxon>
    </lineage>
</organism>
<keyword evidence="3" id="KW-1185">Reference proteome</keyword>
<evidence type="ECO:0000313" key="2">
    <source>
        <dbReference type="EMBL" id="MCQ8127597.1"/>
    </source>
</evidence>
<evidence type="ECO:0000313" key="3">
    <source>
        <dbReference type="Proteomes" id="UP001524586"/>
    </source>
</evidence>
<comment type="caution">
    <text evidence="2">The sequence shown here is derived from an EMBL/GenBank/DDBJ whole genome shotgun (WGS) entry which is preliminary data.</text>
</comment>
<feature type="chain" id="PRO_5046191697" evidence="1">
    <location>
        <begin position="26"/>
        <end position="102"/>
    </location>
</feature>
<evidence type="ECO:0000256" key="1">
    <source>
        <dbReference type="SAM" id="SignalP"/>
    </source>
</evidence>
<name>A0ABT1U199_9GAMM</name>
<keyword evidence="1" id="KW-0732">Signal</keyword>
<dbReference type="EMBL" id="JANIBK010000011">
    <property type="protein sequence ID" value="MCQ8127597.1"/>
    <property type="molecule type" value="Genomic_DNA"/>
</dbReference>
<feature type="signal peptide" evidence="1">
    <location>
        <begin position="1"/>
        <end position="25"/>
    </location>
</feature>
<gene>
    <name evidence="2" type="ORF">NP596_03915</name>
</gene>